<dbReference type="AlphaFoldDB" id="A0A1H5XQX9"/>
<dbReference type="OrthoDB" id="8163476at2"/>
<evidence type="ECO:0000313" key="2">
    <source>
        <dbReference type="Proteomes" id="UP000236743"/>
    </source>
</evidence>
<sequence>MKSTWLTWMMRGFIASVFLLCLFGPYGLSILIACFGAGCYFFRDEAGSHL</sequence>
<evidence type="ECO:0000313" key="1">
    <source>
        <dbReference type="EMBL" id="SEG14053.1"/>
    </source>
</evidence>
<dbReference type="EMBL" id="FNUY01000003">
    <property type="protein sequence ID" value="SEG14053.1"/>
    <property type="molecule type" value="Genomic_DNA"/>
</dbReference>
<organism evidence="1 2">
    <name type="scientific">Bosea lathyri</name>
    <dbReference type="NCBI Taxonomy" id="1036778"/>
    <lineage>
        <taxon>Bacteria</taxon>
        <taxon>Pseudomonadati</taxon>
        <taxon>Pseudomonadota</taxon>
        <taxon>Alphaproteobacteria</taxon>
        <taxon>Hyphomicrobiales</taxon>
        <taxon>Boseaceae</taxon>
        <taxon>Bosea</taxon>
    </lineage>
</organism>
<proteinExistence type="predicted"/>
<dbReference type="Proteomes" id="UP000236743">
    <property type="component" value="Unassembled WGS sequence"/>
</dbReference>
<keyword evidence="2" id="KW-1185">Reference proteome</keyword>
<accession>A0A1H5XQX9</accession>
<dbReference type="RefSeq" id="WP_160115707.1">
    <property type="nucleotide sequence ID" value="NZ_FNUY01000003.1"/>
</dbReference>
<protein>
    <submittedName>
        <fullName evidence="1">Uncharacterized protein</fullName>
    </submittedName>
</protein>
<name>A0A1H5XQX9_9HYPH</name>
<dbReference type="PROSITE" id="PS51257">
    <property type="entry name" value="PROKAR_LIPOPROTEIN"/>
    <property type="match status" value="1"/>
</dbReference>
<reference evidence="1 2" key="1">
    <citation type="submission" date="2016-10" db="EMBL/GenBank/DDBJ databases">
        <authorList>
            <person name="de Groot N.N."/>
        </authorList>
    </citation>
    <scope>NUCLEOTIDE SEQUENCE [LARGE SCALE GENOMIC DNA]</scope>
    <source>
        <strain evidence="1 2">DSM 26656</strain>
    </source>
</reference>
<gene>
    <name evidence="1" type="ORF">SAMN04488115_103348</name>
</gene>